<dbReference type="Pfam" id="PF00849">
    <property type="entry name" value="PseudoU_synth_2"/>
    <property type="match status" value="1"/>
</dbReference>
<dbReference type="InterPro" id="IPR006145">
    <property type="entry name" value="PsdUridine_synth_RsuA/RluA"/>
</dbReference>
<comment type="caution">
    <text evidence="11">The sequence shown here is derived from an EMBL/GenBank/DDBJ whole genome shotgun (WGS) entry which is preliminary data.</text>
</comment>
<dbReference type="InterPro" id="IPR050188">
    <property type="entry name" value="RluA_PseudoU_synthase"/>
</dbReference>
<name>A0A928KQE9_9FIRM</name>
<dbReference type="Gene3D" id="3.10.290.10">
    <property type="entry name" value="RNA-binding S4 domain"/>
    <property type="match status" value="1"/>
</dbReference>
<dbReference type="InterPro" id="IPR006225">
    <property type="entry name" value="PsdUridine_synth_RluC/D"/>
</dbReference>
<dbReference type="NCBIfam" id="TIGR00005">
    <property type="entry name" value="rluA_subfam"/>
    <property type="match status" value="1"/>
</dbReference>
<dbReference type="InterPro" id="IPR002942">
    <property type="entry name" value="S4_RNA-bd"/>
</dbReference>
<evidence type="ECO:0000256" key="4">
    <source>
        <dbReference type="ARBA" id="ARBA00010876"/>
    </source>
</evidence>
<evidence type="ECO:0000256" key="7">
    <source>
        <dbReference type="PIRSR" id="PIRSR606225-1"/>
    </source>
</evidence>
<comment type="function">
    <text evidence="3">Responsible for synthesis of pseudouridine from uracil at positions 955, 2504 and 2580 in 23S ribosomal RNA.</text>
</comment>
<dbReference type="GO" id="GO:0120159">
    <property type="term" value="F:rRNA pseudouridine synthase activity"/>
    <property type="evidence" value="ECO:0007669"/>
    <property type="project" value="UniProtKB-ARBA"/>
</dbReference>
<dbReference type="CDD" id="cd02869">
    <property type="entry name" value="PseudoU_synth_RluA_like"/>
    <property type="match status" value="1"/>
</dbReference>
<evidence type="ECO:0000313" key="11">
    <source>
        <dbReference type="EMBL" id="MBE6832838.1"/>
    </source>
</evidence>
<feature type="domain" description="RNA-binding S4" evidence="10">
    <location>
        <begin position="13"/>
        <end position="83"/>
    </location>
</feature>
<dbReference type="EMBL" id="SVNY01000002">
    <property type="protein sequence ID" value="MBE6832838.1"/>
    <property type="molecule type" value="Genomic_DNA"/>
</dbReference>
<evidence type="ECO:0000256" key="1">
    <source>
        <dbReference type="ARBA" id="ARBA00000073"/>
    </source>
</evidence>
<sequence length="320" mass="37143">MKSVTIGENDAGQRLDKFLTKAYRNLPQAMLYKSIRKKDIKLNGKRCDISTRLNEGDVLTMYLKDEFFQQEPEEYDFLKAPLKLNILFEDENILILDKKPGLIVHPDENYHFDSLIARVQHYLYDKGEYRPQEENSFAPALVNRIDRNTGGIVMAAKNAESLRILNEKVKNRELKKLYLCIVCGRMEEKSATLEGFLEKNESQNRVYISSHGVPGAKSIRTRYRVLEERGAYSLLEIDLLTGRTHQIRAHMASIGHPLAGDGKYGTNRQNKKTGLPYQALYSYKLRFEFTSPAGILEYLNHREFEAKEIWFLKDFYSWNA</sequence>
<dbReference type="GO" id="GO:0003723">
    <property type="term" value="F:RNA binding"/>
    <property type="evidence" value="ECO:0007669"/>
    <property type="project" value="UniProtKB-KW"/>
</dbReference>
<evidence type="ECO:0000259" key="10">
    <source>
        <dbReference type="SMART" id="SM00363"/>
    </source>
</evidence>
<organism evidence="11 12">
    <name type="scientific">Faecalispora sporosphaeroides</name>
    <dbReference type="NCBI Taxonomy" id="1549"/>
    <lineage>
        <taxon>Bacteria</taxon>
        <taxon>Bacillati</taxon>
        <taxon>Bacillota</taxon>
        <taxon>Clostridia</taxon>
        <taxon>Eubacteriales</taxon>
        <taxon>Oscillospiraceae</taxon>
        <taxon>Faecalispora</taxon>
    </lineage>
</organism>
<dbReference type="Proteomes" id="UP000754750">
    <property type="component" value="Unassembled WGS sequence"/>
</dbReference>
<dbReference type="InterPro" id="IPR036986">
    <property type="entry name" value="S4_RNA-bd_sf"/>
</dbReference>
<comment type="catalytic activity">
    <reaction evidence="2">
        <text>uridine(955/2504/2580) in 23S rRNA = pseudouridine(955/2504/2580) in 23S rRNA</text>
        <dbReference type="Rhea" id="RHEA:42528"/>
        <dbReference type="Rhea" id="RHEA-COMP:10099"/>
        <dbReference type="Rhea" id="RHEA-COMP:10100"/>
        <dbReference type="ChEBI" id="CHEBI:65314"/>
        <dbReference type="ChEBI" id="CHEBI:65315"/>
        <dbReference type="EC" id="5.4.99.24"/>
    </reaction>
</comment>
<evidence type="ECO:0000256" key="9">
    <source>
        <dbReference type="RuleBase" id="RU362028"/>
    </source>
</evidence>
<comment type="catalytic activity">
    <reaction evidence="1 9">
        <text>a uridine in RNA = a pseudouridine in RNA</text>
        <dbReference type="Rhea" id="RHEA:48348"/>
        <dbReference type="Rhea" id="RHEA-COMP:12068"/>
        <dbReference type="Rhea" id="RHEA-COMP:12069"/>
        <dbReference type="ChEBI" id="CHEBI:65314"/>
        <dbReference type="ChEBI" id="CHEBI:65315"/>
    </reaction>
</comment>
<proteinExistence type="inferred from homology"/>
<comment type="similarity">
    <text evidence="4 9">Belongs to the pseudouridine synthase RluA family.</text>
</comment>
<evidence type="ECO:0000256" key="5">
    <source>
        <dbReference type="ARBA" id="ARBA00022552"/>
    </source>
</evidence>
<dbReference type="Gene3D" id="3.30.2350.10">
    <property type="entry name" value="Pseudouridine synthase"/>
    <property type="match status" value="1"/>
</dbReference>
<dbReference type="AlphaFoldDB" id="A0A928KQE9"/>
<dbReference type="GO" id="GO:0000455">
    <property type="term" value="P:enzyme-directed rRNA pseudouridine synthesis"/>
    <property type="evidence" value="ECO:0007669"/>
    <property type="project" value="UniProtKB-ARBA"/>
</dbReference>
<dbReference type="CDD" id="cd00165">
    <property type="entry name" value="S4"/>
    <property type="match status" value="1"/>
</dbReference>
<evidence type="ECO:0000256" key="8">
    <source>
        <dbReference type="PROSITE-ProRule" id="PRU00182"/>
    </source>
</evidence>
<dbReference type="InterPro" id="IPR020103">
    <property type="entry name" value="PsdUridine_synth_cat_dom_sf"/>
</dbReference>
<evidence type="ECO:0000256" key="6">
    <source>
        <dbReference type="ARBA" id="ARBA00023235"/>
    </source>
</evidence>
<dbReference type="EC" id="5.4.99.-" evidence="9"/>
<accession>A0A928KQE9</accession>
<feature type="active site" evidence="7">
    <location>
        <position position="146"/>
    </location>
</feature>
<reference evidence="11" key="1">
    <citation type="submission" date="2019-04" db="EMBL/GenBank/DDBJ databases">
        <title>Evolution of Biomass-Degrading Anaerobic Consortia Revealed by Metagenomics.</title>
        <authorList>
            <person name="Peng X."/>
        </authorList>
    </citation>
    <scope>NUCLEOTIDE SEQUENCE</scope>
    <source>
        <strain evidence="11">SIG551</strain>
    </source>
</reference>
<dbReference type="PANTHER" id="PTHR21600">
    <property type="entry name" value="MITOCHONDRIAL RNA PSEUDOURIDINE SYNTHASE"/>
    <property type="match status" value="1"/>
</dbReference>
<dbReference type="PROSITE" id="PS50889">
    <property type="entry name" value="S4"/>
    <property type="match status" value="1"/>
</dbReference>
<dbReference type="SUPFAM" id="SSF55120">
    <property type="entry name" value="Pseudouridine synthase"/>
    <property type="match status" value="1"/>
</dbReference>
<keyword evidence="5" id="KW-0698">rRNA processing</keyword>
<keyword evidence="8" id="KW-0694">RNA-binding</keyword>
<dbReference type="SMART" id="SM00363">
    <property type="entry name" value="S4"/>
    <property type="match status" value="1"/>
</dbReference>
<dbReference type="RefSeq" id="WP_020071644.1">
    <property type="nucleotide sequence ID" value="NZ_JBKWRC010000001.1"/>
</dbReference>
<dbReference type="SUPFAM" id="SSF55174">
    <property type="entry name" value="Alpha-L RNA-binding motif"/>
    <property type="match status" value="1"/>
</dbReference>
<protein>
    <recommendedName>
        <fullName evidence="9">Pseudouridine synthase</fullName>
        <ecNumber evidence="9">5.4.99.-</ecNumber>
    </recommendedName>
</protein>
<gene>
    <name evidence="11" type="ORF">E7512_04530</name>
</gene>
<evidence type="ECO:0000256" key="3">
    <source>
        <dbReference type="ARBA" id="ARBA00002876"/>
    </source>
</evidence>
<dbReference type="PANTHER" id="PTHR21600:SF92">
    <property type="entry name" value="RIBOSOMAL LARGE SUBUNIT PSEUDOURIDINE SYNTHASE C"/>
    <property type="match status" value="1"/>
</dbReference>
<evidence type="ECO:0000256" key="2">
    <source>
        <dbReference type="ARBA" id="ARBA00000381"/>
    </source>
</evidence>
<evidence type="ECO:0000313" key="12">
    <source>
        <dbReference type="Proteomes" id="UP000754750"/>
    </source>
</evidence>
<keyword evidence="6 9" id="KW-0413">Isomerase</keyword>